<proteinExistence type="predicted"/>
<reference evidence="2 3" key="1">
    <citation type="journal article" date="2019" name="Nat. Med.">
        <title>A library of human gut bacterial isolates paired with longitudinal multiomics data enables mechanistic microbiome research.</title>
        <authorList>
            <person name="Poyet M."/>
            <person name="Groussin M."/>
            <person name="Gibbons S.M."/>
            <person name="Avila-Pacheco J."/>
            <person name="Jiang X."/>
            <person name="Kearney S.M."/>
            <person name="Perrotta A.R."/>
            <person name="Berdy B."/>
            <person name="Zhao S."/>
            <person name="Lieberman T.D."/>
            <person name="Swanson P.K."/>
            <person name="Smith M."/>
            <person name="Roesemann S."/>
            <person name="Alexander J.E."/>
            <person name="Rich S.A."/>
            <person name="Livny J."/>
            <person name="Vlamakis H."/>
            <person name="Clish C."/>
            <person name="Bullock K."/>
            <person name="Deik A."/>
            <person name="Scott J."/>
            <person name="Pierce K.A."/>
            <person name="Xavier R.J."/>
            <person name="Alm E.J."/>
        </authorList>
    </citation>
    <scope>NUCLEOTIDE SEQUENCE [LARGE SCALE GENOMIC DNA]</scope>
    <source>
        <strain evidence="2 3">BIOML-A8</strain>
    </source>
</reference>
<evidence type="ECO:0000313" key="2">
    <source>
        <dbReference type="EMBL" id="KAA5420539.1"/>
    </source>
</evidence>
<dbReference type="EMBL" id="VVYX01000007">
    <property type="protein sequence ID" value="KAA5420539.1"/>
    <property type="molecule type" value="Genomic_DNA"/>
</dbReference>
<organism evidence="2 3">
    <name type="scientific">Bacteroides cellulosilyticus</name>
    <dbReference type="NCBI Taxonomy" id="246787"/>
    <lineage>
        <taxon>Bacteria</taxon>
        <taxon>Pseudomonadati</taxon>
        <taxon>Bacteroidota</taxon>
        <taxon>Bacteroidia</taxon>
        <taxon>Bacteroidales</taxon>
        <taxon>Bacteroidaceae</taxon>
        <taxon>Bacteroides</taxon>
    </lineage>
</organism>
<comment type="caution">
    <text evidence="2">The sequence shown here is derived from an EMBL/GenBank/DDBJ whole genome shotgun (WGS) entry which is preliminary data.</text>
</comment>
<dbReference type="Pfam" id="PF01610">
    <property type="entry name" value="DDE_Tnp_ISL3"/>
    <property type="match status" value="1"/>
</dbReference>
<sequence>MSHSSPCPSCQTVCHHVHKYYTRTLESLEIFDMSVIVKVRIRYYYCNCPDCERRTFSEPLYMADRYARKSREVERRILATSLNLSSRKASILLERQHIHASVSKCTRQATSFGTSNPVCESIHIGIDDFAFKKGHVYMCMACDHDSGKPVAVFNCRHGEKLDKWLLANPQIEIVTRDGSHDYARAIQRNLPQAIQVSDKFHLVKSLLDGVTSSFQKMLYQTNEKLPYPQPSIEEAYGYILRDIYGMGEKKHHEKVNNFLQVKEMIAKGYSWNEMVEAIGKSPSYIRGLIHGKSLSVHLDSKQRKALKYASEVANIVSGGSLTVSTIVKKMEERLDSYLVSRMMRTLTRVYTEKRKSIREHNKALKASKASKKVPVRAIRHLLIKGRLMIKSSGK</sequence>
<dbReference type="InterPro" id="IPR047951">
    <property type="entry name" value="Transpos_ISL3"/>
</dbReference>
<dbReference type="Proteomes" id="UP000482653">
    <property type="component" value="Unassembled WGS sequence"/>
</dbReference>
<gene>
    <name evidence="2" type="ORF">F2Y87_06270</name>
</gene>
<evidence type="ECO:0000313" key="3">
    <source>
        <dbReference type="Proteomes" id="UP000482653"/>
    </source>
</evidence>
<dbReference type="AlphaFoldDB" id="A0A6L3K5T0"/>
<protein>
    <submittedName>
        <fullName evidence="2">Transposase</fullName>
    </submittedName>
</protein>
<dbReference type="PANTHER" id="PTHR33498">
    <property type="entry name" value="TRANSPOSASE FOR INSERTION SEQUENCE ELEMENT IS1557"/>
    <property type="match status" value="1"/>
</dbReference>
<feature type="domain" description="Transposase IS204/IS1001/IS1096/IS1165 DDE" evidence="1">
    <location>
        <begin position="124"/>
        <end position="278"/>
    </location>
</feature>
<dbReference type="InterPro" id="IPR002560">
    <property type="entry name" value="Transposase_DDE"/>
</dbReference>
<accession>A0A6L3K5T0</accession>
<evidence type="ECO:0000259" key="1">
    <source>
        <dbReference type="Pfam" id="PF01610"/>
    </source>
</evidence>
<name>A0A6L3K5T0_9BACE</name>
<dbReference type="PANTHER" id="PTHR33498:SF1">
    <property type="entry name" value="TRANSPOSASE FOR INSERTION SEQUENCE ELEMENT IS1557"/>
    <property type="match status" value="1"/>
</dbReference>